<dbReference type="RefSeq" id="WP_055670783.1">
    <property type="nucleotide sequence ID" value="NZ_CXWD01000003.1"/>
</dbReference>
<dbReference type="GO" id="GO:0003677">
    <property type="term" value="F:DNA binding"/>
    <property type="evidence" value="ECO:0007669"/>
    <property type="project" value="UniProtKB-KW"/>
</dbReference>
<dbReference type="OrthoDB" id="9787729at2"/>
<proteinExistence type="predicted"/>
<keyword evidence="4 10" id="KW-0560">Oxidoreductase</keyword>
<evidence type="ECO:0000256" key="4">
    <source>
        <dbReference type="ARBA" id="ARBA00023002"/>
    </source>
</evidence>
<evidence type="ECO:0000313" key="11">
    <source>
        <dbReference type="Proteomes" id="UP000053235"/>
    </source>
</evidence>
<keyword evidence="6" id="KW-0411">Iron-sulfur</keyword>
<evidence type="ECO:0000256" key="7">
    <source>
        <dbReference type="ARBA" id="ARBA00023136"/>
    </source>
</evidence>
<evidence type="ECO:0000256" key="6">
    <source>
        <dbReference type="ARBA" id="ARBA00023014"/>
    </source>
</evidence>
<organism evidence="10 11">
    <name type="scientific">Roseibium alexandrii</name>
    <dbReference type="NCBI Taxonomy" id="388408"/>
    <lineage>
        <taxon>Bacteria</taxon>
        <taxon>Pseudomonadati</taxon>
        <taxon>Pseudomonadota</taxon>
        <taxon>Alphaproteobacteria</taxon>
        <taxon>Hyphomicrobiales</taxon>
        <taxon>Stappiaceae</taxon>
        <taxon>Roseibium</taxon>
    </lineage>
</organism>
<sequence>MSERSQAELPKARIATASLAGCFGCHMAILDIDERLMDLMKLVEVDRSPLTDKKRFTQRCDIGIIEGGCCNEENVHVLQDFRRNCDVLIALGQCAIMGGLPAMRNAIMHSDEPLRECLDEAYITGRYIRNTTHNVPNDPALPLLLDEVYPCAQVVEIDYQIPGCAPEGDIIFDTLSKLLTGKFRGFEREMIKFD</sequence>
<evidence type="ECO:0000256" key="2">
    <source>
        <dbReference type="ARBA" id="ARBA00022475"/>
    </source>
</evidence>
<keyword evidence="7" id="KW-0472">Membrane</keyword>
<dbReference type="AlphaFoldDB" id="A0A0M6ZTQ8"/>
<dbReference type="GO" id="GO:0051538">
    <property type="term" value="F:3 iron, 4 sulfur cluster binding"/>
    <property type="evidence" value="ECO:0007669"/>
    <property type="project" value="UniProtKB-KW"/>
</dbReference>
<keyword evidence="10" id="KW-0371">Homeobox</keyword>
<evidence type="ECO:0000256" key="3">
    <source>
        <dbReference type="ARBA" id="ARBA00022723"/>
    </source>
</evidence>
<evidence type="ECO:0000256" key="5">
    <source>
        <dbReference type="ARBA" id="ARBA00023004"/>
    </source>
</evidence>
<dbReference type="InterPro" id="IPR037024">
    <property type="entry name" value="NiFe_Hase_small_N_sf"/>
</dbReference>
<evidence type="ECO:0000256" key="8">
    <source>
        <dbReference type="ARBA" id="ARBA00023291"/>
    </source>
</evidence>
<keyword evidence="2" id="KW-1003">Cell membrane</keyword>
<feature type="domain" description="NADH:ubiquinone oxidoreductase-like 20kDa subunit" evidence="9">
    <location>
        <begin position="22"/>
        <end position="178"/>
    </location>
</feature>
<keyword evidence="8" id="KW-0003">3Fe-4S</keyword>
<dbReference type="SUPFAM" id="SSF56770">
    <property type="entry name" value="HydA/Nqo6-like"/>
    <property type="match status" value="1"/>
</dbReference>
<evidence type="ECO:0000259" key="9">
    <source>
        <dbReference type="Pfam" id="PF01058"/>
    </source>
</evidence>
<dbReference type="PANTHER" id="PTHR42845">
    <property type="entry name" value="COENZYME F420-REDUCING HYDROGENASE, GAMMA SUBUNIT"/>
    <property type="match status" value="1"/>
</dbReference>
<evidence type="ECO:0000313" key="10">
    <source>
        <dbReference type="EMBL" id="CTQ66165.1"/>
    </source>
</evidence>
<dbReference type="EMBL" id="CXWD01000003">
    <property type="protein sequence ID" value="CTQ66165.1"/>
    <property type="molecule type" value="Genomic_DNA"/>
</dbReference>
<protein>
    <submittedName>
        <fullName evidence="10">NAD-reducing hydrogenase HoxS subunit delta</fullName>
        <ecNumber evidence="10">1.12.1.2</ecNumber>
    </submittedName>
</protein>
<accession>A0A0M6ZTQ8</accession>
<keyword evidence="5" id="KW-0408">Iron</keyword>
<dbReference type="InterPro" id="IPR006137">
    <property type="entry name" value="NADH_UbQ_OxRdtase-like_20kDa"/>
</dbReference>
<comment type="cofactor">
    <cofactor evidence="1">
        <name>[3Fe-4S] cluster</name>
        <dbReference type="ChEBI" id="CHEBI:21137"/>
    </cofactor>
</comment>
<dbReference type="PANTHER" id="PTHR42845:SF2">
    <property type="entry name" value="F420-NON-REDUCING HYDROGENASE VHU SUBUNIT G"/>
    <property type="match status" value="1"/>
</dbReference>
<keyword evidence="11" id="KW-1185">Reference proteome</keyword>
<keyword evidence="3" id="KW-0479">Metal-binding</keyword>
<dbReference type="Pfam" id="PF01058">
    <property type="entry name" value="Oxidored_q6"/>
    <property type="match status" value="1"/>
</dbReference>
<reference evidence="11" key="1">
    <citation type="submission" date="2015-07" db="EMBL/GenBank/DDBJ databases">
        <authorList>
            <person name="Rodrigo-Torres Lidia"/>
            <person name="Arahal R.David."/>
        </authorList>
    </citation>
    <scope>NUCLEOTIDE SEQUENCE [LARGE SCALE GENOMIC DNA]</scope>
    <source>
        <strain evidence="11">CECT 5112</strain>
    </source>
</reference>
<dbReference type="STRING" id="388408.LAX5112_00893"/>
<dbReference type="GO" id="GO:0046872">
    <property type="term" value="F:metal ion binding"/>
    <property type="evidence" value="ECO:0007669"/>
    <property type="project" value="UniProtKB-KW"/>
</dbReference>
<evidence type="ECO:0000256" key="1">
    <source>
        <dbReference type="ARBA" id="ARBA00001927"/>
    </source>
</evidence>
<dbReference type="InterPro" id="IPR051349">
    <property type="entry name" value="Hydrogenase_assoc-protein"/>
</dbReference>
<dbReference type="Proteomes" id="UP000053235">
    <property type="component" value="Unassembled WGS sequence"/>
</dbReference>
<gene>
    <name evidence="10" type="primary">hoxY</name>
    <name evidence="10" type="ORF">LAX5112_00893</name>
</gene>
<dbReference type="GO" id="GO:0047985">
    <property type="term" value="F:hydrogen dehydrogenase activity"/>
    <property type="evidence" value="ECO:0007669"/>
    <property type="project" value="UniProtKB-EC"/>
</dbReference>
<dbReference type="EC" id="1.12.1.2" evidence="10"/>
<name>A0A0M6ZTQ8_9HYPH</name>
<dbReference type="Gene3D" id="3.40.50.700">
    <property type="entry name" value="NADH:ubiquinone oxidoreductase-like, 20kDa subunit"/>
    <property type="match status" value="1"/>
</dbReference>